<comment type="similarity">
    <text evidence="6">Belongs to the sigma-70 factor family.</text>
</comment>
<dbReference type="Gene3D" id="1.10.10.10">
    <property type="entry name" value="Winged helix-like DNA-binding domain superfamily/Winged helix DNA-binding domain"/>
    <property type="match status" value="2"/>
</dbReference>
<dbReference type="InterPro" id="IPR013325">
    <property type="entry name" value="RNA_pol_sigma_r2"/>
</dbReference>
<dbReference type="InterPro" id="IPR007624">
    <property type="entry name" value="RNA_pol_sigma70_r3"/>
</dbReference>
<dbReference type="GO" id="GO:0016987">
    <property type="term" value="F:sigma factor activity"/>
    <property type="evidence" value="ECO:0007669"/>
    <property type="project" value="UniProtKB-KW"/>
</dbReference>
<dbReference type="InterPro" id="IPR014284">
    <property type="entry name" value="RNA_pol_sigma-70_dom"/>
</dbReference>
<sequence>MDHTIKLIMKAQQGDEIAKEVLVEENIGLVWSLVKRFGGRGYELEDLFQIGSIGLLKSIEKFDLSYNVKFSTYAVPMIVGEIKRFLRDDGMIKVSRSLKETAYKAKMMKDELCKSLDREPTMNEVAAGLDLPLEEVIVALEANTEIESLSAVIHQGDGKPITLEDKIDQAPTQQNNMIDHIVIEQVIETLEPLEKEIIVYRYYEDRTQTEIAQLLGISQVQVSRIEKRILKKMRGMLNSS</sequence>
<dbReference type="PROSITE" id="PS00716">
    <property type="entry name" value="SIGMA70_2"/>
    <property type="match status" value="1"/>
</dbReference>
<dbReference type="NCBIfam" id="TIGR02937">
    <property type="entry name" value="sigma70-ECF"/>
    <property type="match status" value="1"/>
</dbReference>
<dbReference type="PROSITE" id="PS00715">
    <property type="entry name" value="SIGMA70_1"/>
    <property type="match status" value="1"/>
</dbReference>
<evidence type="ECO:0000313" key="10">
    <source>
        <dbReference type="Proteomes" id="UP000655830"/>
    </source>
</evidence>
<comment type="caution">
    <text evidence="9">The sequence shown here is derived from an EMBL/GenBank/DDBJ whole genome shotgun (WGS) entry which is preliminary data.</text>
</comment>
<organism evidence="9 10">
    <name type="scientific">Zhenhengia yiwuensis</name>
    <dbReference type="NCBI Taxonomy" id="2763666"/>
    <lineage>
        <taxon>Bacteria</taxon>
        <taxon>Bacillati</taxon>
        <taxon>Bacillota</taxon>
        <taxon>Clostridia</taxon>
        <taxon>Lachnospirales</taxon>
        <taxon>Lachnospiraceae</taxon>
        <taxon>Zhenhengia</taxon>
    </lineage>
</organism>
<evidence type="ECO:0000259" key="8">
    <source>
        <dbReference type="PROSITE" id="PS00716"/>
    </source>
</evidence>
<gene>
    <name evidence="9" type="primary">sigF</name>
    <name evidence="9" type="ORF">H8718_01720</name>
</gene>
<keyword evidence="4 6" id="KW-0238">DNA-binding</keyword>
<accession>A0A926EG07</accession>
<evidence type="ECO:0000256" key="3">
    <source>
        <dbReference type="ARBA" id="ARBA00023082"/>
    </source>
</evidence>
<dbReference type="CDD" id="cd06171">
    <property type="entry name" value="Sigma70_r4"/>
    <property type="match status" value="1"/>
</dbReference>
<dbReference type="InterPro" id="IPR000943">
    <property type="entry name" value="RNA_pol_sigma70"/>
</dbReference>
<dbReference type="NCBIfam" id="TIGR02980">
    <property type="entry name" value="SigBFG"/>
    <property type="match status" value="1"/>
</dbReference>
<keyword evidence="1" id="KW-0749">Sporulation</keyword>
<dbReference type="InterPro" id="IPR007630">
    <property type="entry name" value="RNA_pol_sigma70_r4"/>
</dbReference>
<proteinExistence type="inferred from homology"/>
<dbReference type="InterPro" id="IPR036388">
    <property type="entry name" value="WH-like_DNA-bd_sf"/>
</dbReference>
<dbReference type="InterPro" id="IPR050239">
    <property type="entry name" value="Sigma-70_RNA_pol_init_factors"/>
</dbReference>
<keyword evidence="5 6" id="KW-0804">Transcription</keyword>
<evidence type="ECO:0000256" key="1">
    <source>
        <dbReference type="ARBA" id="ARBA00022969"/>
    </source>
</evidence>
<dbReference type="PANTHER" id="PTHR30603">
    <property type="entry name" value="RNA POLYMERASE SIGMA FACTOR RPO"/>
    <property type="match status" value="1"/>
</dbReference>
<dbReference type="Pfam" id="PF04542">
    <property type="entry name" value="Sigma70_r2"/>
    <property type="match status" value="1"/>
</dbReference>
<name>A0A926EG07_9FIRM</name>
<dbReference type="GO" id="GO:0003677">
    <property type="term" value="F:DNA binding"/>
    <property type="evidence" value="ECO:0007669"/>
    <property type="project" value="UniProtKB-KW"/>
</dbReference>
<dbReference type="PRINTS" id="PR00046">
    <property type="entry name" value="SIGMA70FCT"/>
</dbReference>
<dbReference type="NCBIfam" id="TIGR02885">
    <property type="entry name" value="spore_sigF"/>
    <property type="match status" value="1"/>
</dbReference>
<dbReference type="InterPro" id="IPR013324">
    <property type="entry name" value="RNA_pol_sigma_r3/r4-like"/>
</dbReference>
<protein>
    <recommendedName>
        <fullName evidence="6">RNA polymerase sigma factor</fullName>
    </recommendedName>
</protein>
<evidence type="ECO:0000256" key="4">
    <source>
        <dbReference type="ARBA" id="ARBA00023125"/>
    </source>
</evidence>
<dbReference type="GO" id="GO:0006352">
    <property type="term" value="P:DNA-templated transcription initiation"/>
    <property type="evidence" value="ECO:0007669"/>
    <property type="project" value="InterPro"/>
</dbReference>
<comment type="function">
    <text evidence="6">Sigma factors are initiation factors that promote the attachment of RNA polymerase to specific initiation sites and are then released.</text>
</comment>
<dbReference type="GO" id="GO:0030435">
    <property type="term" value="P:sporulation resulting in formation of a cellular spore"/>
    <property type="evidence" value="ECO:0007669"/>
    <property type="project" value="UniProtKB-KW"/>
</dbReference>
<dbReference type="SUPFAM" id="SSF88946">
    <property type="entry name" value="Sigma2 domain of RNA polymerase sigma factors"/>
    <property type="match status" value="1"/>
</dbReference>
<dbReference type="SUPFAM" id="SSF88659">
    <property type="entry name" value="Sigma3 and sigma4 domains of RNA polymerase sigma factors"/>
    <property type="match status" value="2"/>
</dbReference>
<evidence type="ECO:0000256" key="6">
    <source>
        <dbReference type="RuleBase" id="RU362124"/>
    </source>
</evidence>
<evidence type="ECO:0000256" key="2">
    <source>
        <dbReference type="ARBA" id="ARBA00023015"/>
    </source>
</evidence>
<dbReference type="Gene3D" id="1.20.120.1810">
    <property type="match status" value="1"/>
</dbReference>
<evidence type="ECO:0000313" key="9">
    <source>
        <dbReference type="EMBL" id="MBC8578260.1"/>
    </source>
</evidence>
<dbReference type="InterPro" id="IPR014322">
    <property type="entry name" value="RNA_pol_sigma-B/F/G"/>
</dbReference>
<dbReference type="InterPro" id="IPR014236">
    <property type="entry name" value="RNA_pol_sigma-F"/>
</dbReference>
<dbReference type="PIRSF" id="PIRSF000770">
    <property type="entry name" value="RNA_pol_sigma-SigE/K"/>
    <property type="match status" value="1"/>
</dbReference>
<evidence type="ECO:0000259" key="7">
    <source>
        <dbReference type="PROSITE" id="PS00715"/>
    </source>
</evidence>
<dbReference type="EMBL" id="JACRSY010000002">
    <property type="protein sequence ID" value="MBC8578260.1"/>
    <property type="molecule type" value="Genomic_DNA"/>
</dbReference>
<dbReference type="Pfam" id="PF04545">
    <property type="entry name" value="Sigma70_r4"/>
    <property type="match status" value="1"/>
</dbReference>
<keyword evidence="3 6" id="KW-0731">Sigma factor</keyword>
<dbReference type="PANTHER" id="PTHR30603:SF19">
    <property type="entry name" value="RNA POLYMERASE SIGMA-F FACTOR"/>
    <property type="match status" value="1"/>
</dbReference>
<keyword evidence="2 6" id="KW-0805">Transcription regulation</keyword>
<dbReference type="InterPro" id="IPR007627">
    <property type="entry name" value="RNA_pol_sigma70_r2"/>
</dbReference>
<dbReference type="Proteomes" id="UP000655830">
    <property type="component" value="Unassembled WGS sequence"/>
</dbReference>
<feature type="domain" description="RNA polymerase sigma-70" evidence="8">
    <location>
        <begin position="207"/>
        <end position="233"/>
    </location>
</feature>
<reference evidence="9" key="1">
    <citation type="submission" date="2020-08" db="EMBL/GenBank/DDBJ databases">
        <title>Genome public.</title>
        <authorList>
            <person name="Liu C."/>
            <person name="Sun Q."/>
        </authorList>
    </citation>
    <scope>NUCLEOTIDE SEQUENCE</scope>
    <source>
        <strain evidence="9">NSJ-12</strain>
    </source>
</reference>
<feature type="domain" description="RNA polymerase sigma-70" evidence="7">
    <location>
        <begin position="46"/>
        <end position="59"/>
    </location>
</feature>
<evidence type="ECO:0000256" key="5">
    <source>
        <dbReference type="ARBA" id="ARBA00023163"/>
    </source>
</evidence>
<keyword evidence="10" id="KW-1185">Reference proteome</keyword>
<dbReference type="Pfam" id="PF04539">
    <property type="entry name" value="Sigma70_r3"/>
    <property type="match status" value="1"/>
</dbReference>
<dbReference type="RefSeq" id="WP_177669332.1">
    <property type="nucleotide sequence ID" value="NZ_JACRSY010000002.1"/>
</dbReference>
<dbReference type="NCBIfam" id="NF004052">
    <property type="entry name" value="PRK05572.1"/>
    <property type="match status" value="1"/>
</dbReference>
<dbReference type="AlphaFoldDB" id="A0A926EG07"/>